<keyword evidence="5" id="KW-1185">Reference proteome</keyword>
<evidence type="ECO:0000313" key="4">
    <source>
        <dbReference type="EMBL" id="OPJ59970.1"/>
    </source>
</evidence>
<accession>A0A1V4IJF4</accession>
<dbReference type="Gene3D" id="3.90.1530.30">
    <property type="match status" value="1"/>
</dbReference>
<feature type="compositionally biased region" description="Basic and acidic residues" evidence="2">
    <location>
        <begin position="213"/>
        <end position="222"/>
    </location>
</feature>
<gene>
    <name evidence="4" type="primary">spo0C</name>
    <name evidence="4" type="ORF">CLORY_30620</name>
</gene>
<dbReference type="Proteomes" id="UP000190080">
    <property type="component" value="Unassembled WGS sequence"/>
</dbReference>
<feature type="compositionally biased region" description="Basic and acidic residues" evidence="2">
    <location>
        <begin position="1"/>
        <end position="13"/>
    </location>
</feature>
<dbReference type="InterPro" id="IPR004437">
    <property type="entry name" value="ParB/RepB/Spo0J"/>
</dbReference>
<evidence type="ECO:0000256" key="1">
    <source>
        <dbReference type="ARBA" id="ARBA00006295"/>
    </source>
</evidence>
<dbReference type="EMBL" id="MZGV01000037">
    <property type="protein sequence ID" value="OPJ59970.1"/>
    <property type="molecule type" value="Genomic_DNA"/>
</dbReference>
<organism evidence="4 5">
    <name type="scientific">Clostridium oryzae</name>
    <dbReference type="NCBI Taxonomy" id="1450648"/>
    <lineage>
        <taxon>Bacteria</taxon>
        <taxon>Bacillati</taxon>
        <taxon>Bacillota</taxon>
        <taxon>Clostridia</taxon>
        <taxon>Eubacteriales</taxon>
        <taxon>Clostridiaceae</taxon>
        <taxon>Clostridium</taxon>
    </lineage>
</organism>
<dbReference type="SUPFAM" id="SSF110849">
    <property type="entry name" value="ParB/Sulfiredoxin"/>
    <property type="match status" value="1"/>
</dbReference>
<dbReference type="AlphaFoldDB" id="A0A1V4IJF4"/>
<evidence type="ECO:0000313" key="5">
    <source>
        <dbReference type="Proteomes" id="UP000190080"/>
    </source>
</evidence>
<feature type="region of interest" description="Disordered" evidence="2">
    <location>
        <begin position="1"/>
        <end position="222"/>
    </location>
</feature>
<dbReference type="CDD" id="cd16407">
    <property type="entry name" value="ParB_N_like"/>
    <property type="match status" value="1"/>
</dbReference>
<feature type="compositionally biased region" description="Polar residues" evidence="2">
    <location>
        <begin position="192"/>
        <end position="205"/>
    </location>
</feature>
<feature type="compositionally biased region" description="Basic and acidic residues" evidence="2">
    <location>
        <begin position="150"/>
        <end position="182"/>
    </location>
</feature>
<dbReference type="GO" id="GO:0003677">
    <property type="term" value="F:DNA binding"/>
    <property type="evidence" value="ECO:0007669"/>
    <property type="project" value="InterPro"/>
</dbReference>
<dbReference type="NCBIfam" id="TIGR00180">
    <property type="entry name" value="parB_part"/>
    <property type="match status" value="1"/>
</dbReference>
<dbReference type="STRING" id="1450648.CLORY_30620"/>
<proteinExistence type="inferred from homology"/>
<comment type="caution">
    <text evidence="4">The sequence shown here is derived from an EMBL/GenBank/DDBJ whole genome shotgun (WGS) entry which is preliminary data.</text>
</comment>
<feature type="domain" description="ParB-like N-terminal" evidence="3">
    <location>
        <begin position="228"/>
        <end position="318"/>
    </location>
</feature>
<dbReference type="RefSeq" id="WP_207652220.1">
    <property type="nucleotide sequence ID" value="NZ_MZGV01000037.1"/>
</dbReference>
<evidence type="ECO:0000256" key="2">
    <source>
        <dbReference type="SAM" id="MobiDB-lite"/>
    </source>
</evidence>
<dbReference type="Gene3D" id="1.10.10.2830">
    <property type="match status" value="1"/>
</dbReference>
<dbReference type="SUPFAM" id="SSF109709">
    <property type="entry name" value="KorB DNA-binding domain-like"/>
    <property type="match status" value="1"/>
</dbReference>
<comment type="similarity">
    <text evidence="1">Belongs to the ParB family.</text>
</comment>
<reference evidence="4 5" key="1">
    <citation type="submission" date="2017-03" db="EMBL/GenBank/DDBJ databases">
        <title>Genome sequence of Clostridium oryzae DSM 28571.</title>
        <authorList>
            <person name="Poehlein A."/>
            <person name="Daniel R."/>
        </authorList>
    </citation>
    <scope>NUCLEOTIDE SEQUENCE [LARGE SCALE GENOMIC DNA]</scope>
    <source>
        <strain evidence="4 5">DSM 28571</strain>
    </source>
</reference>
<evidence type="ECO:0000259" key="3">
    <source>
        <dbReference type="SMART" id="SM00470"/>
    </source>
</evidence>
<dbReference type="PANTHER" id="PTHR33375">
    <property type="entry name" value="CHROMOSOME-PARTITIONING PROTEIN PARB-RELATED"/>
    <property type="match status" value="1"/>
</dbReference>
<dbReference type="SMART" id="SM00470">
    <property type="entry name" value="ParB"/>
    <property type="match status" value="1"/>
</dbReference>
<sequence>MAKNEPNKPDEVKTAPAQEATAEEKNTPAPMPEIGGEAPAPEKTAEETAALPREDETALSESDKDRPEEPNRIDIPAPGDVVVSFDKINEIVSGKQAAVKEAEQTAPEKKDMEKSAHTEKKAEPEKPGMDKGKENEPKTANSKPKSRSQKTTEKADKKPTRPAKQEKAPKAVKPEKPDKPKQAAEIGGGASDSPQATEQAQQETPSPAPELPSEPREAPRPGEQEQIVYLNLSELFAFKDHPFQVRNDEEMAAMVESVKDKGVTQPAIVRPREDGGYEIVSGHRRQKASELAGFADMPCIIRNMTDEQAITQMVEDNTNQRENILPSERAKALQMQLEAIKRQGARTGNGQRSNEVVAERNKMTVKQVQRYIKLNELVPDLIKMVDEKKIAFTPAVELAFIKPKNQRYIAIAIEGQQSAPSLSQAQRMRDLDQKKLLNPDVIDGIMLEEKKEAVKVIISSQELSQYFGKEKTPREMKDTIMKLLEENKAKLKEVSAPQKKAEQEK</sequence>
<dbReference type="GO" id="GO:0007059">
    <property type="term" value="P:chromosome segregation"/>
    <property type="evidence" value="ECO:0007669"/>
    <property type="project" value="TreeGrafter"/>
</dbReference>
<feature type="compositionally biased region" description="Basic and acidic residues" evidence="2">
    <location>
        <begin position="98"/>
        <end position="137"/>
    </location>
</feature>
<dbReference type="InterPro" id="IPR003115">
    <property type="entry name" value="ParB_N"/>
</dbReference>
<dbReference type="InterPro" id="IPR036086">
    <property type="entry name" value="ParB/Sulfiredoxin_sf"/>
</dbReference>
<feature type="compositionally biased region" description="Low complexity" evidence="2">
    <location>
        <begin position="37"/>
        <end position="50"/>
    </location>
</feature>
<feature type="compositionally biased region" description="Basic and acidic residues" evidence="2">
    <location>
        <begin position="52"/>
        <end position="72"/>
    </location>
</feature>
<protein>
    <submittedName>
        <fullName evidence="4">Chromosome-partitioning protein Spo0J</fullName>
    </submittedName>
</protein>
<dbReference type="InterPro" id="IPR050336">
    <property type="entry name" value="Chromosome_partition/occlusion"/>
</dbReference>
<dbReference type="GO" id="GO:0005694">
    <property type="term" value="C:chromosome"/>
    <property type="evidence" value="ECO:0007669"/>
    <property type="project" value="TreeGrafter"/>
</dbReference>
<name>A0A1V4IJF4_9CLOT</name>
<dbReference type="Pfam" id="PF02195">
    <property type="entry name" value="ParB_N"/>
    <property type="match status" value="1"/>
</dbReference>
<dbReference type="PANTHER" id="PTHR33375:SF1">
    <property type="entry name" value="CHROMOSOME-PARTITIONING PROTEIN PARB-RELATED"/>
    <property type="match status" value="1"/>
</dbReference>